<feature type="compositionally biased region" description="Polar residues" evidence="1">
    <location>
        <begin position="47"/>
        <end position="66"/>
    </location>
</feature>
<organism evidence="2 3">
    <name type="scientific">Ensete ventricosum</name>
    <name type="common">Abyssinian banana</name>
    <name type="synonym">Musa ensete</name>
    <dbReference type="NCBI Taxonomy" id="4639"/>
    <lineage>
        <taxon>Eukaryota</taxon>
        <taxon>Viridiplantae</taxon>
        <taxon>Streptophyta</taxon>
        <taxon>Embryophyta</taxon>
        <taxon>Tracheophyta</taxon>
        <taxon>Spermatophyta</taxon>
        <taxon>Magnoliopsida</taxon>
        <taxon>Liliopsida</taxon>
        <taxon>Zingiberales</taxon>
        <taxon>Musaceae</taxon>
        <taxon>Ensete</taxon>
    </lineage>
</organism>
<feature type="compositionally biased region" description="Polar residues" evidence="1">
    <location>
        <begin position="73"/>
        <end position="97"/>
    </location>
</feature>
<reference evidence="2 3" key="1">
    <citation type="journal article" date="2014" name="Agronomy (Basel)">
        <title>A Draft Genome Sequence for Ensete ventricosum, the Drought-Tolerant Tree Against Hunger.</title>
        <authorList>
            <person name="Harrison J."/>
            <person name="Moore K.A."/>
            <person name="Paszkiewicz K."/>
            <person name="Jones T."/>
            <person name="Grant M."/>
            <person name="Ambacheew D."/>
            <person name="Muzemil S."/>
            <person name="Studholme D.J."/>
        </authorList>
    </citation>
    <scope>NUCLEOTIDE SEQUENCE [LARGE SCALE GENOMIC DNA]</scope>
</reference>
<gene>
    <name evidence="2" type="ORF">B296_00045979</name>
</gene>
<sequence length="120" mass="12850">MPSNNALSKIPDEEPIHVPPSTSMPSISSDVVLLHGASDLGREANLQNLSESKLEQSGNSYEISRSSSRKAVGSTTDDLAPTVSSRSLKSTTKSVRFSNGEEEGGWWKGQELSVCMGGRR</sequence>
<evidence type="ECO:0000313" key="3">
    <source>
        <dbReference type="Proteomes" id="UP000287651"/>
    </source>
</evidence>
<dbReference type="EMBL" id="AMZH03008293">
    <property type="protein sequence ID" value="RRT59270.1"/>
    <property type="molecule type" value="Genomic_DNA"/>
</dbReference>
<protein>
    <submittedName>
        <fullName evidence="2">Uncharacterized protein</fullName>
    </submittedName>
</protein>
<feature type="region of interest" description="Disordered" evidence="1">
    <location>
        <begin position="47"/>
        <end position="102"/>
    </location>
</feature>
<accession>A0A426Z5K7</accession>
<proteinExistence type="predicted"/>
<dbReference type="AlphaFoldDB" id="A0A426Z5K7"/>
<dbReference type="Proteomes" id="UP000287651">
    <property type="component" value="Unassembled WGS sequence"/>
</dbReference>
<feature type="region of interest" description="Disordered" evidence="1">
    <location>
        <begin position="1"/>
        <end position="27"/>
    </location>
</feature>
<evidence type="ECO:0000313" key="2">
    <source>
        <dbReference type="EMBL" id="RRT59270.1"/>
    </source>
</evidence>
<evidence type="ECO:0000256" key="1">
    <source>
        <dbReference type="SAM" id="MobiDB-lite"/>
    </source>
</evidence>
<comment type="caution">
    <text evidence="2">The sequence shown here is derived from an EMBL/GenBank/DDBJ whole genome shotgun (WGS) entry which is preliminary data.</text>
</comment>
<name>A0A426Z5K7_ENSVE</name>